<dbReference type="OrthoDB" id="136279at2"/>
<reference evidence="6 7" key="1">
    <citation type="journal article" date="2012" name="ISME J.">
        <title>Nitrification expanded: discovery, physiology and genomics of a nitrite-oxidizing bacterium from the phylum Chloroflexi.</title>
        <authorList>
            <person name="Sorokin D.Y."/>
            <person name="Lucker S."/>
            <person name="Vejmelkova D."/>
            <person name="Kostrikina N.A."/>
            <person name="Kleerebezem R."/>
            <person name="Rijpstra W.I."/>
            <person name="Damste J.S."/>
            <person name="Le Paslier D."/>
            <person name="Muyzer G."/>
            <person name="Wagner M."/>
            <person name="van Loosdrecht M.C."/>
            <person name="Daims H."/>
        </authorList>
    </citation>
    <scope>NUCLEOTIDE SEQUENCE [LARGE SCALE GENOMIC DNA]</scope>
    <source>
        <strain evidence="7">none</strain>
    </source>
</reference>
<keyword evidence="3 6" id="KW-0418">Kinase</keyword>
<dbReference type="EMBL" id="CAGS01000225">
    <property type="protein sequence ID" value="CCF84012.1"/>
    <property type="molecule type" value="Genomic_DNA"/>
</dbReference>
<gene>
    <name evidence="6" type="ORF">NITHO_3000006</name>
</gene>
<dbReference type="SUPFAM" id="SSF56112">
    <property type="entry name" value="Protein kinase-like (PK-like)"/>
    <property type="match status" value="1"/>
</dbReference>
<accession>I4EH50</accession>
<dbReference type="InterPro" id="IPR000719">
    <property type="entry name" value="Prot_kinase_dom"/>
</dbReference>
<dbReference type="SMART" id="SM00220">
    <property type="entry name" value="S_TKc"/>
    <property type="match status" value="1"/>
</dbReference>
<organism evidence="6 7">
    <name type="scientific">Nitrolancea hollandica Lb</name>
    <dbReference type="NCBI Taxonomy" id="1129897"/>
    <lineage>
        <taxon>Bacteria</taxon>
        <taxon>Pseudomonadati</taxon>
        <taxon>Thermomicrobiota</taxon>
        <taxon>Thermomicrobia</taxon>
        <taxon>Sphaerobacterales</taxon>
        <taxon>Sphaerobacterineae</taxon>
        <taxon>Sphaerobacteraceae</taxon>
        <taxon>Nitrolancea</taxon>
    </lineage>
</organism>
<dbReference type="Pfam" id="PF00069">
    <property type="entry name" value="Pkinase"/>
    <property type="match status" value="1"/>
</dbReference>
<name>I4EH50_9BACT</name>
<keyword evidence="2" id="KW-0547">Nucleotide-binding</keyword>
<dbReference type="Gene3D" id="1.10.510.10">
    <property type="entry name" value="Transferase(Phosphotransferase) domain 1"/>
    <property type="match status" value="1"/>
</dbReference>
<evidence type="ECO:0000256" key="2">
    <source>
        <dbReference type="ARBA" id="ARBA00022741"/>
    </source>
</evidence>
<dbReference type="PIRSF" id="PIRSF000654">
    <property type="entry name" value="Integrin-linked_kinase"/>
    <property type="match status" value="1"/>
</dbReference>
<dbReference type="AlphaFoldDB" id="I4EH50"/>
<dbReference type="GO" id="GO:0005524">
    <property type="term" value="F:ATP binding"/>
    <property type="evidence" value="ECO:0007669"/>
    <property type="project" value="UniProtKB-KW"/>
</dbReference>
<dbReference type="CDD" id="cd14014">
    <property type="entry name" value="STKc_PknB_like"/>
    <property type="match status" value="1"/>
</dbReference>
<dbReference type="GO" id="GO:0004674">
    <property type="term" value="F:protein serine/threonine kinase activity"/>
    <property type="evidence" value="ECO:0007669"/>
    <property type="project" value="UniProtKB-KW"/>
</dbReference>
<dbReference type="Proteomes" id="UP000004221">
    <property type="component" value="Unassembled WGS sequence"/>
</dbReference>
<feature type="domain" description="Protein kinase" evidence="5">
    <location>
        <begin position="26"/>
        <end position="276"/>
    </location>
</feature>
<keyword evidence="4" id="KW-0067">ATP-binding</keyword>
<dbReference type="InterPro" id="IPR011009">
    <property type="entry name" value="Kinase-like_dom_sf"/>
</dbReference>
<dbReference type="PANTHER" id="PTHR43289">
    <property type="entry name" value="MITOGEN-ACTIVATED PROTEIN KINASE KINASE KINASE 20-RELATED"/>
    <property type="match status" value="1"/>
</dbReference>
<comment type="caution">
    <text evidence="6">The sequence shown here is derived from an EMBL/GenBank/DDBJ whole genome shotgun (WGS) entry which is preliminary data.</text>
</comment>
<dbReference type="Gene3D" id="3.30.200.20">
    <property type="entry name" value="Phosphorylase Kinase, domain 1"/>
    <property type="match status" value="1"/>
</dbReference>
<keyword evidence="1" id="KW-0808">Transferase</keyword>
<dbReference type="RefSeq" id="WP_008477837.1">
    <property type="nucleotide sequence ID" value="NZ_CAGS01000225.1"/>
</dbReference>
<dbReference type="PROSITE" id="PS50011">
    <property type="entry name" value="PROTEIN_KINASE_DOM"/>
    <property type="match status" value="1"/>
</dbReference>
<evidence type="ECO:0000256" key="4">
    <source>
        <dbReference type="ARBA" id="ARBA00022840"/>
    </source>
</evidence>
<evidence type="ECO:0000256" key="1">
    <source>
        <dbReference type="ARBA" id="ARBA00022679"/>
    </source>
</evidence>
<protein>
    <submittedName>
        <fullName evidence="6">Serine/threonine protein kinase</fullName>
    </submittedName>
</protein>
<keyword evidence="7" id="KW-1185">Reference proteome</keyword>
<evidence type="ECO:0000256" key="3">
    <source>
        <dbReference type="ARBA" id="ARBA00022777"/>
    </source>
</evidence>
<dbReference type="PANTHER" id="PTHR43289:SF6">
    <property type="entry name" value="SERINE_THREONINE-PROTEIN KINASE NEKL-3"/>
    <property type="match status" value="1"/>
</dbReference>
<sequence length="277" mass="31161">MTTTVEPLVEESVQILKPGDSLAPGYVVTRHLNRSRYLDVYDVWSDERACSCVAKLARPDRADDRETRAGLIREGRLLKRLTHPHIVRVYKRLEHPQPILILEMLNGAPLDYIIEVDKRLDLRDLGFMGTQLCSAMHYLHRRGFLHLDLKPANILSDNKLVKVIDFGFARPPGRARGGMGTPEYMAPEQVLGGPLSEATDIWGIGALLFHAVTGQVPFDNSEDEPDRCLQLEGRAPSVRSLRRLPSSLATVIDRCLEPEPERRPVIDEVFSTLKALT</sequence>
<evidence type="ECO:0000313" key="7">
    <source>
        <dbReference type="Proteomes" id="UP000004221"/>
    </source>
</evidence>
<evidence type="ECO:0000259" key="5">
    <source>
        <dbReference type="PROSITE" id="PS50011"/>
    </source>
</evidence>
<keyword evidence="6" id="KW-0723">Serine/threonine-protein kinase</keyword>
<evidence type="ECO:0000313" key="6">
    <source>
        <dbReference type="EMBL" id="CCF84012.1"/>
    </source>
</evidence>
<proteinExistence type="predicted"/>